<evidence type="ECO:0000256" key="5">
    <source>
        <dbReference type="ARBA" id="ARBA00022723"/>
    </source>
</evidence>
<evidence type="ECO:0000256" key="4">
    <source>
        <dbReference type="ARBA" id="ARBA00022692"/>
    </source>
</evidence>
<dbReference type="Pfam" id="PF00487">
    <property type="entry name" value="FA_desaturase"/>
    <property type="match status" value="1"/>
</dbReference>
<keyword evidence="9" id="KW-0443">Lipid metabolism</keyword>
<feature type="transmembrane region" description="Helical" evidence="11">
    <location>
        <begin position="256"/>
        <end position="275"/>
    </location>
</feature>
<dbReference type="SMART" id="SM01117">
    <property type="entry name" value="Cyt-b5"/>
    <property type="match status" value="1"/>
</dbReference>
<keyword evidence="7" id="KW-0560">Oxidoreductase</keyword>
<evidence type="ECO:0000256" key="1">
    <source>
        <dbReference type="ARBA" id="ARBA00004141"/>
    </source>
</evidence>
<dbReference type="AlphaFoldDB" id="A0ABD3V210"/>
<evidence type="ECO:0000256" key="9">
    <source>
        <dbReference type="ARBA" id="ARBA00023098"/>
    </source>
</evidence>
<keyword evidence="6 11" id="KW-1133">Transmembrane helix</keyword>
<organism evidence="13 14">
    <name type="scientific">Sinanodonta woodiana</name>
    <name type="common">Chinese pond mussel</name>
    <name type="synonym">Anodonta woodiana</name>
    <dbReference type="NCBI Taxonomy" id="1069815"/>
    <lineage>
        <taxon>Eukaryota</taxon>
        <taxon>Metazoa</taxon>
        <taxon>Spiralia</taxon>
        <taxon>Lophotrochozoa</taxon>
        <taxon>Mollusca</taxon>
        <taxon>Bivalvia</taxon>
        <taxon>Autobranchia</taxon>
        <taxon>Heteroconchia</taxon>
        <taxon>Palaeoheterodonta</taxon>
        <taxon>Unionida</taxon>
        <taxon>Unionoidea</taxon>
        <taxon>Unionidae</taxon>
        <taxon>Unioninae</taxon>
        <taxon>Sinanodonta</taxon>
    </lineage>
</organism>
<evidence type="ECO:0000256" key="8">
    <source>
        <dbReference type="ARBA" id="ARBA00023004"/>
    </source>
</evidence>
<dbReference type="Pfam" id="PF00173">
    <property type="entry name" value="Cyt-b5"/>
    <property type="match status" value="1"/>
</dbReference>
<dbReference type="FunFam" id="3.10.120.10:FF:000007">
    <property type="entry name" value="Sulfite oxidase, mitochondrial"/>
    <property type="match status" value="1"/>
</dbReference>
<dbReference type="Gene3D" id="3.10.120.10">
    <property type="entry name" value="Cytochrome b5-like heme/steroid binding domain"/>
    <property type="match status" value="1"/>
</dbReference>
<dbReference type="EMBL" id="JBJQND010000014">
    <property type="protein sequence ID" value="KAL3854986.1"/>
    <property type="molecule type" value="Genomic_DNA"/>
</dbReference>
<dbReference type="PANTHER" id="PTHR19353:SF88">
    <property type="entry name" value="DELTA(5) FATTY ACID DESATURASE FAT-4"/>
    <property type="match status" value="1"/>
</dbReference>
<evidence type="ECO:0000256" key="2">
    <source>
        <dbReference type="ARBA" id="ARBA00009295"/>
    </source>
</evidence>
<dbReference type="GO" id="GO:0006629">
    <property type="term" value="P:lipid metabolic process"/>
    <property type="evidence" value="ECO:0007669"/>
    <property type="project" value="UniProtKB-KW"/>
</dbReference>
<dbReference type="GO" id="GO:0046872">
    <property type="term" value="F:metal ion binding"/>
    <property type="evidence" value="ECO:0007669"/>
    <property type="project" value="UniProtKB-KW"/>
</dbReference>
<evidence type="ECO:0000256" key="11">
    <source>
        <dbReference type="SAM" id="Phobius"/>
    </source>
</evidence>
<dbReference type="InterPro" id="IPR005804">
    <property type="entry name" value="FA_desaturase_dom"/>
</dbReference>
<protein>
    <recommendedName>
        <fullName evidence="12">Cytochrome b5 heme-binding domain-containing protein</fullName>
    </recommendedName>
</protein>
<evidence type="ECO:0000313" key="13">
    <source>
        <dbReference type="EMBL" id="KAL3854986.1"/>
    </source>
</evidence>
<keyword evidence="8" id="KW-0408">Iron</keyword>
<evidence type="ECO:0000256" key="6">
    <source>
        <dbReference type="ARBA" id="ARBA00022989"/>
    </source>
</evidence>
<dbReference type="PROSITE" id="PS50255">
    <property type="entry name" value="CYTOCHROME_B5_2"/>
    <property type="match status" value="1"/>
</dbReference>
<gene>
    <name evidence="13" type="ORF">ACJMK2_014218</name>
</gene>
<dbReference type="InterPro" id="IPR036400">
    <property type="entry name" value="Cyt_B5-like_heme/steroid_sf"/>
</dbReference>
<keyword evidence="5" id="KW-0479">Metal-binding</keyword>
<dbReference type="InterPro" id="IPR012171">
    <property type="entry name" value="Fatty_acid_desaturase"/>
</dbReference>
<proteinExistence type="inferred from homology"/>
<dbReference type="SUPFAM" id="SSF55856">
    <property type="entry name" value="Cytochrome b5-like heme/steroid binding domain"/>
    <property type="match status" value="1"/>
</dbReference>
<comment type="caution">
    <text evidence="13">The sequence shown here is derived from an EMBL/GenBank/DDBJ whole genome shotgun (WGS) entry which is preliminary data.</text>
</comment>
<dbReference type="GO" id="GO:0016491">
    <property type="term" value="F:oxidoreductase activity"/>
    <property type="evidence" value="ECO:0007669"/>
    <property type="project" value="UniProtKB-KW"/>
</dbReference>
<keyword evidence="3" id="KW-0349">Heme</keyword>
<dbReference type="InterPro" id="IPR001199">
    <property type="entry name" value="Cyt_B5-like_heme/steroid-bd"/>
</dbReference>
<accession>A0ABD3V210</accession>
<keyword evidence="4 11" id="KW-0812">Transmembrane</keyword>
<name>A0ABD3V210_SINWO</name>
<dbReference type="Proteomes" id="UP001634394">
    <property type="component" value="Unassembled WGS sequence"/>
</dbReference>
<keyword evidence="14" id="KW-1185">Reference proteome</keyword>
<dbReference type="PRINTS" id="PR00363">
    <property type="entry name" value="CYTOCHROMEB5"/>
</dbReference>
<dbReference type="PIRSF" id="PIRSF015921">
    <property type="entry name" value="FA_sphinglp_des"/>
    <property type="match status" value="1"/>
</dbReference>
<feature type="domain" description="Cytochrome b5 heme-binding" evidence="12">
    <location>
        <begin position="12"/>
        <end position="89"/>
    </location>
</feature>
<dbReference type="CDD" id="cd03506">
    <property type="entry name" value="Delta6-FADS-like"/>
    <property type="match status" value="1"/>
</dbReference>
<evidence type="ECO:0000256" key="7">
    <source>
        <dbReference type="ARBA" id="ARBA00023002"/>
    </source>
</evidence>
<evidence type="ECO:0000313" key="14">
    <source>
        <dbReference type="Proteomes" id="UP001634394"/>
    </source>
</evidence>
<evidence type="ECO:0000256" key="10">
    <source>
        <dbReference type="ARBA" id="ARBA00023136"/>
    </source>
</evidence>
<evidence type="ECO:0000259" key="12">
    <source>
        <dbReference type="PROSITE" id="PS50255"/>
    </source>
</evidence>
<comment type="subcellular location">
    <subcellularLocation>
        <location evidence="1">Membrane</location>
        <topology evidence="1">Multi-pass membrane protein</topology>
    </subcellularLocation>
</comment>
<comment type="similarity">
    <text evidence="2">Belongs to the fatty acid desaturase type 1 family.</text>
</comment>
<feature type="transmembrane region" description="Helical" evidence="11">
    <location>
        <begin position="287"/>
        <end position="311"/>
    </location>
</feature>
<feature type="transmembrane region" description="Helical" evidence="11">
    <location>
        <begin position="123"/>
        <end position="145"/>
    </location>
</feature>
<dbReference type="PANTHER" id="PTHR19353">
    <property type="entry name" value="FATTY ACID DESATURASE 2"/>
    <property type="match status" value="1"/>
</dbReference>
<dbReference type="GO" id="GO:0016020">
    <property type="term" value="C:membrane"/>
    <property type="evidence" value="ECO:0007669"/>
    <property type="project" value="UniProtKB-SubCell"/>
</dbReference>
<sequence length="438" mass="51672">MGKGGKLFEGEKPSFSWEEIKTHDVKEKPWLVIEGEVYDITNWIKKHPGGNRVIGFYAGQDATDAFQAFHNDLNYVKKYLKPLNIGKLDESQTKGDKFELEQDFRKLRETAEKMDLFRPSYTFFILSLGHILLLEVLAYLNMLYFGTGWGPYLLSVLLYTIVQAQSGWLQHDFGHISVFKGKKWDHIIHHFLMGFTKGASSSWWKHMHYQHHAKPNVINKDPDVRVESIFVLGDVMPVEVAKTRKKSLPYNWQHRYFFLIVPPLLFPVYFQYMIFRYTITRRQWKDLVCLFAFFAKLFFLYGPLLGFWGALRYYFLVRCLESHWFTWVSQSNHIPMTIEKDQSKPWLQLQIHATCNVQKSFFNDWFTGHLNFQIEHHLFPTMPRHNLYKIAPLVKSLCEKHGVTYCVKPLGRAFVDIVRSLKSSGELWLATYEAHHLL</sequence>
<keyword evidence="10 11" id="KW-0472">Membrane</keyword>
<reference evidence="13 14" key="1">
    <citation type="submission" date="2024-11" db="EMBL/GenBank/DDBJ databases">
        <title>Chromosome-level genome assembly of the freshwater bivalve Anodonta woodiana.</title>
        <authorList>
            <person name="Chen X."/>
        </authorList>
    </citation>
    <scope>NUCLEOTIDE SEQUENCE [LARGE SCALE GENOMIC DNA]</scope>
    <source>
        <strain evidence="13">MN2024</strain>
        <tissue evidence="13">Gills</tissue>
    </source>
</reference>
<evidence type="ECO:0000256" key="3">
    <source>
        <dbReference type="ARBA" id="ARBA00022617"/>
    </source>
</evidence>